<proteinExistence type="predicted"/>
<gene>
    <name evidence="1" type="ORF">F6B43_00275</name>
</gene>
<evidence type="ECO:0000313" key="1">
    <source>
        <dbReference type="EMBL" id="KAA9110181.1"/>
    </source>
</evidence>
<organism evidence="1 2">
    <name type="scientific">Microbacterium rhizomatis</name>
    <dbReference type="NCBI Taxonomy" id="1631477"/>
    <lineage>
        <taxon>Bacteria</taxon>
        <taxon>Bacillati</taxon>
        <taxon>Actinomycetota</taxon>
        <taxon>Actinomycetes</taxon>
        <taxon>Micrococcales</taxon>
        <taxon>Microbacteriaceae</taxon>
        <taxon>Microbacterium</taxon>
    </lineage>
</organism>
<sequence length="156" mass="16227">MSTISASTAAYTARAGLLAAVRAALADETKVDIDAGFLGQPGHNDWVAMGETIGVDVDPKTVGPRRQRDETITLTLNVGAFKPGHTEAAVVAAFTRADDLLRLISTYVSAGENTELGGVVAWCLPGSADWVGAEIDGGFQVEIAATFICAHRVRAA</sequence>
<protein>
    <submittedName>
        <fullName evidence="1">Uncharacterized protein</fullName>
    </submittedName>
</protein>
<name>A0A5J5J253_9MICO</name>
<keyword evidence="2" id="KW-1185">Reference proteome</keyword>
<dbReference type="Proteomes" id="UP000325827">
    <property type="component" value="Unassembled WGS sequence"/>
</dbReference>
<dbReference type="EMBL" id="VYSA01000001">
    <property type="protein sequence ID" value="KAA9110181.1"/>
    <property type="molecule type" value="Genomic_DNA"/>
</dbReference>
<dbReference type="OrthoDB" id="4950145at2"/>
<comment type="caution">
    <text evidence="1">The sequence shown here is derived from an EMBL/GenBank/DDBJ whole genome shotgun (WGS) entry which is preliminary data.</text>
</comment>
<accession>A0A5J5J253</accession>
<evidence type="ECO:0000313" key="2">
    <source>
        <dbReference type="Proteomes" id="UP000325827"/>
    </source>
</evidence>
<dbReference type="RefSeq" id="WP_150446985.1">
    <property type="nucleotide sequence ID" value="NZ_VYSA01000001.1"/>
</dbReference>
<reference evidence="2" key="1">
    <citation type="submission" date="2019-09" db="EMBL/GenBank/DDBJ databases">
        <title>Mumia zhuanghuii sp. nov. isolated from the intestinal contents of plateau pika (Ochotona curzoniae) in the Qinghai-Tibet plateau of China.</title>
        <authorList>
            <person name="Tian Z."/>
        </authorList>
    </citation>
    <scope>NUCLEOTIDE SEQUENCE [LARGE SCALE GENOMIC DNA]</scope>
    <source>
        <strain evidence="2">JCM 30598</strain>
    </source>
</reference>
<dbReference type="AlphaFoldDB" id="A0A5J5J253"/>